<evidence type="ECO:0000313" key="2">
    <source>
        <dbReference type="Proteomes" id="UP000186143"/>
    </source>
</evidence>
<dbReference type="AlphaFoldDB" id="A0A1Q9ALW0"/>
<organism evidence="1 2">
    <name type="scientific">Xaviernesmea rhizosphaerae</name>
    <dbReference type="NCBI Taxonomy" id="1672749"/>
    <lineage>
        <taxon>Bacteria</taxon>
        <taxon>Pseudomonadati</taxon>
        <taxon>Pseudomonadota</taxon>
        <taxon>Alphaproteobacteria</taxon>
        <taxon>Hyphomicrobiales</taxon>
        <taxon>Rhizobiaceae</taxon>
        <taxon>Rhizobium/Agrobacterium group</taxon>
        <taxon>Xaviernesmea</taxon>
    </lineage>
</organism>
<accession>A0A1Q9ALW0</accession>
<evidence type="ECO:0000313" key="1">
    <source>
        <dbReference type="EMBL" id="OLP56281.1"/>
    </source>
</evidence>
<comment type="caution">
    <text evidence="1">The sequence shown here is derived from an EMBL/GenBank/DDBJ whole genome shotgun (WGS) entry which is preliminary data.</text>
</comment>
<gene>
    <name evidence="1" type="ORF">BJF92_15405</name>
</gene>
<proteinExistence type="predicted"/>
<dbReference type="Proteomes" id="UP000186143">
    <property type="component" value="Unassembled WGS sequence"/>
</dbReference>
<reference evidence="1 2" key="1">
    <citation type="submission" date="2016-09" db="EMBL/GenBank/DDBJ databases">
        <title>Rhizobium sp. nov., a novel species isolated from the rice rhizosphere.</title>
        <authorList>
            <person name="Zhao J."/>
            <person name="Zhang X."/>
        </authorList>
    </citation>
    <scope>NUCLEOTIDE SEQUENCE [LARGE SCALE GENOMIC DNA]</scope>
    <source>
        <strain evidence="1 2">MH17</strain>
    </source>
</reference>
<protein>
    <submittedName>
        <fullName evidence="1">Uncharacterized protein</fullName>
    </submittedName>
</protein>
<sequence length="146" mass="16211">MVHSFDVAAVWCQDESPVIARVVVRSQPGSAVIACSRVQCSLIKAVNGVAIRCRKGEMHIAPGSVTSSEPEIGLYVTPITDVIWNLTVSSVRHKPSYSQRSQSSIIECQSCFKIINRYTNVIHSNLRCLSRISRFLFDMSSGLLRR</sequence>
<name>A0A1Q9ALW0_9HYPH</name>
<dbReference type="EMBL" id="MKIO01000022">
    <property type="protein sequence ID" value="OLP56281.1"/>
    <property type="molecule type" value="Genomic_DNA"/>
</dbReference>